<accession>A0ABP6CKW2</accession>
<reference evidence="4" key="1">
    <citation type="journal article" date="2019" name="Int. J. Syst. Evol. Microbiol.">
        <title>The Global Catalogue of Microorganisms (GCM) 10K type strain sequencing project: providing services to taxonomists for standard genome sequencing and annotation.</title>
        <authorList>
            <consortium name="The Broad Institute Genomics Platform"/>
            <consortium name="The Broad Institute Genome Sequencing Center for Infectious Disease"/>
            <person name="Wu L."/>
            <person name="Ma J."/>
        </authorList>
    </citation>
    <scope>NUCLEOTIDE SEQUENCE [LARGE SCALE GENOMIC DNA]</scope>
    <source>
        <strain evidence="4">JCM 6833</strain>
    </source>
</reference>
<evidence type="ECO:0000259" key="2">
    <source>
        <dbReference type="Pfam" id="PF12728"/>
    </source>
</evidence>
<feature type="compositionally biased region" description="Low complexity" evidence="1">
    <location>
        <begin position="65"/>
        <end position="82"/>
    </location>
</feature>
<organism evidence="3 4">
    <name type="scientific">Actinomadura fulvescens</name>
    <dbReference type="NCBI Taxonomy" id="46160"/>
    <lineage>
        <taxon>Bacteria</taxon>
        <taxon>Bacillati</taxon>
        <taxon>Actinomycetota</taxon>
        <taxon>Actinomycetes</taxon>
        <taxon>Streptosporangiales</taxon>
        <taxon>Thermomonosporaceae</taxon>
        <taxon>Actinomadura</taxon>
    </lineage>
</organism>
<feature type="domain" description="Helix-turn-helix" evidence="2">
    <location>
        <begin position="17"/>
        <end position="66"/>
    </location>
</feature>
<dbReference type="Proteomes" id="UP001501509">
    <property type="component" value="Unassembled WGS sequence"/>
</dbReference>
<evidence type="ECO:0000313" key="3">
    <source>
        <dbReference type="EMBL" id="GAA2619405.1"/>
    </source>
</evidence>
<keyword evidence="4" id="KW-1185">Reference proteome</keyword>
<protein>
    <recommendedName>
        <fullName evidence="2">Helix-turn-helix domain-containing protein</fullName>
    </recommendedName>
</protein>
<dbReference type="EMBL" id="BAAATD010000009">
    <property type="protein sequence ID" value="GAA2619405.1"/>
    <property type="molecule type" value="Genomic_DNA"/>
</dbReference>
<comment type="caution">
    <text evidence="3">The sequence shown here is derived from an EMBL/GenBank/DDBJ whole genome shotgun (WGS) entry which is preliminary data.</text>
</comment>
<evidence type="ECO:0000256" key="1">
    <source>
        <dbReference type="SAM" id="MobiDB-lite"/>
    </source>
</evidence>
<dbReference type="Pfam" id="PF12728">
    <property type="entry name" value="HTH_17"/>
    <property type="match status" value="1"/>
</dbReference>
<proteinExistence type="predicted"/>
<dbReference type="InterPro" id="IPR041657">
    <property type="entry name" value="HTH_17"/>
</dbReference>
<name>A0ABP6CKW2_9ACTN</name>
<sequence>MEPMSREELRALPTTTTIEVAARALGLGRTRAYELAKRGSFPCKVIRIGTSYRVVTADLQRLLSEQQTSSTETTDTGAASASRSVWLP</sequence>
<evidence type="ECO:0000313" key="4">
    <source>
        <dbReference type="Proteomes" id="UP001501509"/>
    </source>
</evidence>
<feature type="region of interest" description="Disordered" evidence="1">
    <location>
        <begin position="65"/>
        <end position="88"/>
    </location>
</feature>
<gene>
    <name evidence="3" type="ORF">GCM10010411_63930</name>
</gene>